<keyword evidence="4" id="KW-0238">DNA-binding</keyword>
<dbReference type="GO" id="GO:0006310">
    <property type="term" value="P:DNA recombination"/>
    <property type="evidence" value="ECO:0007669"/>
    <property type="project" value="UniProtKB-KW"/>
</dbReference>
<comment type="similarity">
    <text evidence="2">In the N-terminal section; belongs to the transposase 2 family.</text>
</comment>
<accession>A0ABD5Q7E0</accession>
<evidence type="ECO:0000256" key="5">
    <source>
        <dbReference type="ARBA" id="ARBA00023172"/>
    </source>
</evidence>
<keyword evidence="10" id="KW-1185">Reference proteome</keyword>
<feature type="domain" description="Probable transposase IS891/IS1136/IS1341" evidence="7">
    <location>
        <begin position="176"/>
        <end position="274"/>
    </location>
</feature>
<evidence type="ECO:0000256" key="1">
    <source>
        <dbReference type="ARBA" id="ARBA00008761"/>
    </source>
</evidence>
<dbReference type="NCBIfam" id="TIGR01766">
    <property type="entry name" value="IS200/IS605 family accessory protein TnpB-like domain"/>
    <property type="match status" value="1"/>
</dbReference>
<evidence type="ECO:0000256" key="4">
    <source>
        <dbReference type="ARBA" id="ARBA00023125"/>
    </source>
</evidence>
<name>A0ABD5Q7E0_9EURY</name>
<evidence type="ECO:0000259" key="8">
    <source>
        <dbReference type="Pfam" id="PF07282"/>
    </source>
</evidence>
<dbReference type="Pfam" id="PF07282">
    <property type="entry name" value="Cas12f1-like_TNB"/>
    <property type="match status" value="1"/>
</dbReference>
<evidence type="ECO:0000313" key="10">
    <source>
        <dbReference type="Proteomes" id="UP001595945"/>
    </source>
</evidence>
<keyword evidence="5" id="KW-0233">DNA recombination</keyword>
<feature type="region of interest" description="Disordered" evidence="6">
    <location>
        <begin position="372"/>
        <end position="418"/>
    </location>
</feature>
<evidence type="ECO:0000256" key="3">
    <source>
        <dbReference type="ARBA" id="ARBA00022578"/>
    </source>
</evidence>
<dbReference type="GO" id="GO:0003677">
    <property type="term" value="F:DNA binding"/>
    <property type="evidence" value="ECO:0007669"/>
    <property type="project" value="UniProtKB-KW"/>
</dbReference>
<dbReference type="AlphaFoldDB" id="A0ABD5Q7E0"/>
<reference evidence="9 10" key="1">
    <citation type="journal article" date="2019" name="Int. J. Syst. Evol. Microbiol.">
        <title>The Global Catalogue of Microorganisms (GCM) 10K type strain sequencing project: providing services to taxonomists for standard genome sequencing and annotation.</title>
        <authorList>
            <consortium name="The Broad Institute Genomics Platform"/>
            <consortium name="The Broad Institute Genome Sequencing Center for Infectious Disease"/>
            <person name="Wu L."/>
            <person name="Ma J."/>
        </authorList>
    </citation>
    <scope>NUCLEOTIDE SEQUENCE [LARGE SCALE GENOMIC DNA]</scope>
    <source>
        <strain evidence="9 10">XZYJ18</strain>
    </source>
</reference>
<comment type="caution">
    <text evidence="9">The sequence shown here is derived from an EMBL/GenBank/DDBJ whole genome shotgun (WGS) entry which is preliminary data.</text>
</comment>
<dbReference type="Proteomes" id="UP001595945">
    <property type="component" value="Unassembled WGS sequence"/>
</dbReference>
<feature type="compositionally biased region" description="Basic and acidic residues" evidence="6">
    <location>
        <begin position="404"/>
        <end position="418"/>
    </location>
</feature>
<dbReference type="NCBIfam" id="NF040570">
    <property type="entry name" value="guided_TnpB"/>
    <property type="match status" value="1"/>
</dbReference>
<evidence type="ECO:0000259" key="7">
    <source>
        <dbReference type="Pfam" id="PF01385"/>
    </source>
</evidence>
<dbReference type="GeneID" id="73048029"/>
<keyword evidence="9" id="KW-0255">Endonuclease</keyword>
<keyword evidence="3" id="KW-0815">Transposition</keyword>
<comment type="similarity">
    <text evidence="1">In the C-terminal section; belongs to the transposase 35 family.</text>
</comment>
<keyword evidence="9" id="KW-0540">Nuclease</keyword>
<dbReference type="PANTHER" id="PTHR30405">
    <property type="entry name" value="TRANSPOSASE"/>
    <property type="match status" value="1"/>
</dbReference>
<dbReference type="Pfam" id="PF01385">
    <property type="entry name" value="OrfB_IS605"/>
    <property type="match status" value="1"/>
</dbReference>
<evidence type="ECO:0000256" key="6">
    <source>
        <dbReference type="SAM" id="MobiDB-lite"/>
    </source>
</evidence>
<dbReference type="InterPro" id="IPR001959">
    <property type="entry name" value="Transposase"/>
</dbReference>
<organism evidence="9 10">
    <name type="scientific">Halorussus aquaticus</name>
    <dbReference type="NCBI Taxonomy" id="2953748"/>
    <lineage>
        <taxon>Archaea</taxon>
        <taxon>Methanobacteriati</taxon>
        <taxon>Methanobacteriota</taxon>
        <taxon>Stenosarchaea group</taxon>
        <taxon>Halobacteria</taxon>
        <taxon>Halobacteriales</taxon>
        <taxon>Haladaptataceae</taxon>
        <taxon>Halorussus</taxon>
    </lineage>
</organism>
<keyword evidence="9" id="KW-0378">Hydrolase</keyword>
<dbReference type="PANTHER" id="PTHR30405:SF11">
    <property type="entry name" value="RNA-GUIDED DNA ENDONUCLEASE RV2885C-RELATED"/>
    <property type="match status" value="1"/>
</dbReference>
<dbReference type="InterPro" id="IPR010095">
    <property type="entry name" value="Cas12f1-like_TNB"/>
</dbReference>
<protein>
    <submittedName>
        <fullName evidence="9">RNA-guided endonuclease InsQ/TnpB family protein</fullName>
    </submittedName>
</protein>
<dbReference type="GO" id="GO:0004519">
    <property type="term" value="F:endonuclease activity"/>
    <property type="evidence" value="ECO:0007669"/>
    <property type="project" value="UniProtKB-KW"/>
</dbReference>
<gene>
    <name evidence="9" type="ORF">ACFO9K_20385</name>
</gene>
<feature type="domain" description="Cas12f1-like TNB" evidence="8">
    <location>
        <begin position="294"/>
        <end position="361"/>
    </location>
</feature>
<evidence type="ECO:0000256" key="2">
    <source>
        <dbReference type="ARBA" id="ARBA00011044"/>
    </source>
</evidence>
<evidence type="ECO:0000313" key="9">
    <source>
        <dbReference type="EMBL" id="MFC4826622.1"/>
    </source>
</evidence>
<dbReference type="EMBL" id="JBHSHT010000003">
    <property type="protein sequence ID" value="MFC4826622.1"/>
    <property type="molecule type" value="Genomic_DNA"/>
</dbReference>
<dbReference type="GO" id="GO:0032196">
    <property type="term" value="P:transposition"/>
    <property type="evidence" value="ECO:0007669"/>
    <property type="project" value="UniProtKB-KW"/>
</dbReference>
<dbReference type="RefSeq" id="WP_254270828.1">
    <property type="nucleotide sequence ID" value="NZ_CP100403.1"/>
</dbReference>
<proteinExistence type="inferred from homology"/>
<dbReference type="InterPro" id="IPR051399">
    <property type="entry name" value="RNA-guided_DNA_endo/Transpos"/>
</dbReference>
<sequence>MEVKRTVPVKLDVPDDRRDDLHSTIEQFNRAANYTVEHGRNDDGYLILNKSKIHDRVYHDLRDETDLPANLCVRAYSKAVESMKSTVADWKKGNSRPLPRFGEPSAVYDKRTLTIKDRSATLSTVNGRVAVDFILGEYQRSYLDDDEYEKRMGTLHYREQEDNFYLHIVIKKEVAERGGDRVMGVDLNLKNVAVTSTGSFYDGGELLWGQNHYFRVRRSLQDKGTRSAKQVIARLSGRENRFVLDRLHTISRRLVEEARSHDCSYIAVENLTHIRERMWNGNDQTRRQMHNWAFRELQEIVAYKAAEYGIRVEEIPPAFTSQTCSYCGHQSSTNRDSETGWFECNECGQEYDGDYNAAKNIGKKLLTLPEGKRPSGLGDGHLALKSGTVNGTGDYTPDDPSGSADRESHAQAHDLSRG</sequence>